<keyword evidence="3" id="KW-1185">Reference proteome</keyword>
<feature type="compositionally biased region" description="Polar residues" evidence="1">
    <location>
        <begin position="61"/>
        <end position="72"/>
    </location>
</feature>
<organism evidence="2 3">
    <name type="scientific">Oedothorax gibbosus</name>
    <dbReference type="NCBI Taxonomy" id="931172"/>
    <lineage>
        <taxon>Eukaryota</taxon>
        <taxon>Metazoa</taxon>
        <taxon>Ecdysozoa</taxon>
        <taxon>Arthropoda</taxon>
        <taxon>Chelicerata</taxon>
        <taxon>Arachnida</taxon>
        <taxon>Araneae</taxon>
        <taxon>Araneomorphae</taxon>
        <taxon>Entelegynae</taxon>
        <taxon>Araneoidea</taxon>
        <taxon>Linyphiidae</taxon>
        <taxon>Erigoninae</taxon>
        <taxon>Oedothorax</taxon>
    </lineage>
</organism>
<feature type="compositionally biased region" description="Polar residues" evidence="1">
    <location>
        <begin position="125"/>
        <end position="136"/>
    </location>
</feature>
<comment type="caution">
    <text evidence="2">The sequence shown here is derived from an EMBL/GenBank/DDBJ whole genome shotgun (WGS) entry which is preliminary data.</text>
</comment>
<dbReference type="AlphaFoldDB" id="A0AAV6UAQ6"/>
<feature type="region of interest" description="Disordered" evidence="1">
    <location>
        <begin position="26"/>
        <end position="493"/>
    </location>
</feature>
<feature type="compositionally biased region" description="Basic residues" evidence="1">
    <location>
        <begin position="194"/>
        <end position="210"/>
    </location>
</feature>
<name>A0AAV6UAQ6_9ARAC</name>
<feature type="region of interest" description="Disordered" evidence="1">
    <location>
        <begin position="506"/>
        <end position="531"/>
    </location>
</feature>
<accession>A0AAV6UAQ6</accession>
<gene>
    <name evidence="2" type="ORF">JTE90_017005</name>
</gene>
<dbReference type="Proteomes" id="UP000827092">
    <property type="component" value="Unassembled WGS sequence"/>
</dbReference>
<feature type="compositionally biased region" description="Basic residues" evidence="1">
    <location>
        <begin position="96"/>
        <end position="105"/>
    </location>
</feature>
<feature type="compositionally biased region" description="Polar residues" evidence="1">
    <location>
        <begin position="463"/>
        <end position="473"/>
    </location>
</feature>
<sequence>MSACQPQNGRTAHANWASCRSLATTTGTRTAPNFPRAYGALAHEPSGVPPTPLPRAYGRSPPTTSNAYQPTADSRRMWLPCHEPSERYQPATSARVKGRSPRPRTIRNGVPAPATSRAHGRLPCTNHQEGYTTPTPRASWCSPAIEPQNGLQPPTSSAASVAPLAHRTSEAYRPPPTSRRVMVGSPRPDPGTVSHRRFPARHGRLPRPNHRTGSATRLPRAHVGSPRPRNDQERAYQPTADFPRVMVGSPRPRTTGTGVPAHRRLPRASWSAPLAHEPSGTGVRPPIPRASGRSPAPTQEGVPARDFPRAVLPRPEPSERRTSPRDSRARHGRSPRPRTSDGYHHADFPRASWSVPSPDHQNGVQPPPTSRARMVGSPAHDHQNGVPAPADFPRASCRSCPEPSERRTSPPPTSRARHVAPPPNHQERATSHRRLPARVMVAPLPEPSDGRTSHRRLPRASWSLPSPRTSGTGVQPPPTSAASCGSLADHQERAYRHRRLPARVMSAPLHDHQNGRTAHRRLPVGGSPTST</sequence>
<feature type="compositionally biased region" description="Polar residues" evidence="1">
    <location>
        <begin position="149"/>
        <end position="159"/>
    </location>
</feature>
<protein>
    <recommendedName>
        <fullName evidence="4">Basic proline-rich protein</fullName>
    </recommendedName>
</protein>
<feature type="compositionally biased region" description="Basic and acidic residues" evidence="1">
    <location>
        <begin position="338"/>
        <end position="348"/>
    </location>
</feature>
<reference evidence="2 3" key="1">
    <citation type="journal article" date="2022" name="Nat. Ecol. Evol.">
        <title>A masculinizing supergene underlies an exaggerated male reproductive morph in a spider.</title>
        <authorList>
            <person name="Hendrickx F."/>
            <person name="De Corte Z."/>
            <person name="Sonet G."/>
            <person name="Van Belleghem S.M."/>
            <person name="Kostlbacher S."/>
            <person name="Vangestel C."/>
        </authorList>
    </citation>
    <scope>NUCLEOTIDE SEQUENCE [LARGE SCALE GENOMIC DNA]</scope>
    <source>
        <strain evidence="2">W744_W776</strain>
    </source>
</reference>
<dbReference type="EMBL" id="JAFNEN010000503">
    <property type="protein sequence ID" value="KAG8181647.1"/>
    <property type="molecule type" value="Genomic_DNA"/>
</dbReference>
<evidence type="ECO:0008006" key="4">
    <source>
        <dbReference type="Google" id="ProtNLM"/>
    </source>
</evidence>
<feature type="compositionally biased region" description="Basic and acidic residues" evidence="1">
    <location>
        <begin position="316"/>
        <end position="329"/>
    </location>
</feature>
<evidence type="ECO:0000256" key="1">
    <source>
        <dbReference type="SAM" id="MobiDB-lite"/>
    </source>
</evidence>
<evidence type="ECO:0000313" key="2">
    <source>
        <dbReference type="EMBL" id="KAG8181647.1"/>
    </source>
</evidence>
<proteinExistence type="predicted"/>
<evidence type="ECO:0000313" key="3">
    <source>
        <dbReference type="Proteomes" id="UP000827092"/>
    </source>
</evidence>